<feature type="region of interest" description="Disordered" evidence="3">
    <location>
        <begin position="660"/>
        <end position="700"/>
    </location>
</feature>
<proteinExistence type="predicted"/>
<organism>
    <name type="scientific">Branchiostoma floridae</name>
    <name type="common">Florida lancelet</name>
    <name type="synonym">Amphioxus</name>
    <dbReference type="NCBI Taxonomy" id="7739"/>
    <lineage>
        <taxon>Eukaryota</taxon>
        <taxon>Metazoa</taxon>
        <taxon>Chordata</taxon>
        <taxon>Cephalochordata</taxon>
        <taxon>Leptocardii</taxon>
        <taxon>Amphioxiformes</taxon>
        <taxon>Branchiostomatidae</taxon>
        <taxon>Branchiostoma</taxon>
    </lineage>
</organism>
<keyword evidence="4" id="KW-0472">Membrane</keyword>
<gene>
    <name evidence="5" type="ORF">BRAFLDRAFT_99699</name>
</gene>
<feature type="region of interest" description="Disordered" evidence="3">
    <location>
        <begin position="360"/>
        <end position="392"/>
    </location>
</feature>
<keyword evidence="4" id="KW-1133">Transmembrane helix</keyword>
<feature type="compositionally biased region" description="Basic and acidic residues" evidence="3">
    <location>
        <begin position="660"/>
        <end position="670"/>
    </location>
</feature>
<keyword evidence="1" id="KW-0433">Leucine-rich repeat</keyword>
<feature type="transmembrane region" description="Helical" evidence="4">
    <location>
        <begin position="232"/>
        <end position="252"/>
    </location>
</feature>
<feature type="compositionally biased region" description="Basic and acidic residues" evidence="3">
    <location>
        <begin position="679"/>
        <end position="700"/>
    </location>
</feature>
<name>C3Z8V5_BRAFL</name>
<dbReference type="InParanoid" id="C3Z8V5"/>
<evidence type="ECO:0008006" key="6">
    <source>
        <dbReference type="Google" id="ProtNLM"/>
    </source>
</evidence>
<feature type="compositionally biased region" description="Basic residues" evidence="3">
    <location>
        <begin position="381"/>
        <end position="392"/>
    </location>
</feature>
<keyword evidence="2" id="KW-0677">Repeat</keyword>
<dbReference type="InterPro" id="IPR001611">
    <property type="entry name" value="Leu-rich_rpt"/>
</dbReference>
<dbReference type="Pfam" id="PF13855">
    <property type="entry name" value="LRR_8"/>
    <property type="match status" value="1"/>
</dbReference>
<dbReference type="PANTHER" id="PTHR24366:SF96">
    <property type="entry name" value="LEUCINE RICH REPEAT CONTAINING 53"/>
    <property type="match status" value="1"/>
</dbReference>
<protein>
    <recommendedName>
        <fullName evidence="6">LRRCT domain-containing protein</fullName>
    </recommendedName>
</protein>
<evidence type="ECO:0000256" key="4">
    <source>
        <dbReference type="SAM" id="Phobius"/>
    </source>
</evidence>
<evidence type="ECO:0000256" key="2">
    <source>
        <dbReference type="ARBA" id="ARBA00022737"/>
    </source>
</evidence>
<evidence type="ECO:0000256" key="3">
    <source>
        <dbReference type="SAM" id="MobiDB-lite"/>
    </source>
</evidence>
<keyword evidence="4" id="KW-0812">Transmembrane</keyword>
<dbReference type="InterPro" id="IPR032675">
    <property type="entry name" value="LRR_dom_sf"/>
</dbReference>
<dbReference type="EMBL" id="GG666596">
    <property type="protein sequence ID" value="EEN51054.1"/>
    <property type="molecule type" value="Genomic_DNA"/>
</dbReference>
<dbReference type="PANTHER" id="PTHR24366">
    <property type="entry name" value="IG(IMMUNOGLOBULIN) AND LRR(LEUCINE RICH REPEAT) DOMAINS"/>
    <property type="match status" value="1"/>
</dbReference>
<feature type="region of interest" description="Disordered" evidence="3">
    <location>
        <begin position="298"/>
        <end position="319"/>
    </location>
</feature>
<dbReference type="AlphaFoldDB" id="C3Z8V5"/>
<sequence length="700" mass="80098">MPLLTNLDLCRNKLKEFQWSVLRNTTNLTRLALDHNEISSVDDYVDFPPSLTRISLNNNHIATFPETFLNGAKPPQNMFYFEIWQNWFRCEREIHWIARLRQCVRTHRKDGCVNTTPDVVKTCMIANCNFHPSGVVVILDMLRKSGHICILRQHMRCKSPKESLGKFLKDIQVPARGALASPPRMVNSTSLYPGTQVDRKKTERPTPTAYIWDRTTASYHKESFAIAWKTPVSAVLGFMLAILLVFCAVQCVKRCKKRRQAVLDNMVTAPPLSTVSGMRVSTIISNVGLHNDDLINLGQQGSASGNNGHRRRSSSQHVYEEIKDEDIQKMRRSFQSERRAYSGDEILHLDVGKLYGQDRLTRNRDMVSNDRNRGETSYQSRPRRQTRHSRHPGFKDITMYEMASSGTAGHNLRPTSVPCTGVLYRSGRTPSLKSRRRRNLKKEEPTIIILSSILAGLSVAGVIKTIKLCRKRRQAVLNKMAAAPPLRTVSLMRVPNITSVNQTADVINPLQHSSHGSSDDWSMIPSIDNTYEEIKDEDVMKTGQSFQSDRSAYFRREIRHLDADKLYNLHRIIRERECNVGRTNRFTSKDEGELDQLRLKRLARHRRRYGLDTLDANLYKMTSSGATGRRARRSASLGILYRSGRPQPIVSRHRQCLKEGSQKESIEMSVRRRCSLPTTDKDCPPPIPKRERRNDRPSVV</sequence>
<evidence type="ECO:0000313" key="5">
    <source>
        <dbReference type="EMBL" id="EEN51054.1"/>
    </source>
</evidence>
<dbReference type="Gene3D" id="3.80.10.10">
    <property type="entry name" value="Ribonuclease Inhibitor"/>
    <property type="match status" value="1"/>
</dbReference>
<feature type="transmembrane region" description="Helical" evidence="4">
    <location>
        <begin position="445"/>
        <end position="463"/>
    </location>
</feature>
<dbReference type="PROSITE" id="PS51450">
    <property type="entry name" value="LRR"/>
    <property type="match status" value="1"/>
</dbReference>
<evidence type="ECO:0000256" key="1">
    <source>
        <dbReference type="ARBA" id="ARBA00022614"/>
    </source>
</evidence>
<dbReference type="SUPFAM" id="SSF52058">
    <property type="entry name" value="L domain-like"/>
    <property type="match status" value="1"/>
</dbReference>
<feature type="compositionally biased region" description="Basic and acidic residues" evidence="3">
    <location>
        <begin position="360"/>
        <end position="374"/>
    </location>
</feature>
<accession>C3Z8V5</accession>
<reference evidence="5" key="1">
    <citation type="journal article" date="2008" name="Nature">
        <title>The amphioxus genome and the evolution of the chordate karyotype.</title>
        <authorList>
            <consortium name="US DOE Joint Genome Institute (JGI-PGF)"/>
            <person name="Putnam N.H."/>
            <person name="Butts T."/>
            <person name="Ferrier D.E.K."/>
            <person name="Furlong R.F."/>
            <person name="Hellsten U."/>
            <person name="Kawashima T."/>
            <person name="Robinson-Rechavi M."/>
            <person name="Shoguchi E."/>
            <person name="Terry A."/>
            <person name="Yu J.-K."/>
            <person name="Benito-Gutierrez E.L."/>
            <person name="Dubchak I."/>
            <person name="Garcia-Fernandez J."/>
            <person name="Gibson-Brown J.J."/>
            <person name="Grigoriev I.V."/>
            <person name="Horton A.C."/>
            <person name="de Jong P.J."/>
            <person name="Jurka J."/>
            <person name="Kapitonov V.V."/>
            <person name="Kohara Y."/>
            <person name="Kuroki Y."/>
            <person name="Lindquist E."/>
            <person name="Lucas S."/>
            <person name="Osoegawa K."/>
            <person name="Pennacchio L.A."/>
            <person name="Salamov A.A."/>
            <person name="Satou Y."/>
            <person name="Sauka-Spengler T."/>
            <person name="Schmutz J."/>
            <person name="Shin-I T."/>
            <person name="Toyoda A."/>
            <person name="Bronner-Fraser M."/>
            <person name="Fujiyama A."/>
            <person name="Holland L.Z."/>
            <person name="Holland P.W.H."/>
            <person name="Satoh N."/>
            <person name="Rokhsar D.S."/>
        </authorList>
    </citation>
    <scope>NUCLEOTIDE SEQUENCE [LARGE SCALE GENOMIC DNA]</scope>
    <source>
        <strain evidence="5">S238N-H82</strain>
        <tissue evidence="5">Testes</tissue>
    </source>
</reference>